<evidence type="ECO:0000313" key="3">
    <source>
        <dbReference type="EMBL" id="MFC6673484.1"/>
    </source>
</evidence>
<organism evidence="3 4">
    <name type="scientific">Marinobacterium aestuariivivens</name>
    <dbReference type="NCBI Taxonomy" id="1698799"/>
    <lineage>
        <taxon>Bacteria</taxon>
        <taxon>Pseudomonadati</taxon>
        <taxon>Pseudomonadota</taxon>
        <taxon>Gammaproteobacteria</taxon>
        <taxon>Oceanospirillales</taxon>
        <taxon>Oceanospirillaceae</taxon>
        <taxon>Marinobacterium</taxon>
    </lineage>
</organism>
<dbReference type="Proteomes" id="UP001596422">
    <property type="component" value="Unassembled WGS sequence"/>
</dbReference>
<comment type="caution">
    <text evidence="3">The sequence shown here is derived from an EMBL/GenBank/DDBJ whole genome shotgun (WGS) entry which is preliminary data.</text>
</comment>
<dbReference type="Gene3D" id="3.40.830.10">
    <property type="entry name" value="LigB-like"/>
    <property type="match status" value="1"/>
</dbReference>
<dbReference type="RefSeq" id="WP_379911903.1">
    <property type="nucleotide sequence ID" value="NZ_JBHSWE010000001.1"/>
</dbReference>
<comment type="similarity">
    <text evidence="1 2">Belongs to the MEMO1 family.</text>
</comment>
<evidence type="ECO:0000313" key="4">
    <source>
        <dbReference type="Proteomes" id="UP001596422"/>
    </source>
</evidence>
<keyword evidence="4" id="KW-1185">Reference proteome</keyword>
<protein>
    <recommendedName>
        <fullName evidence="2">MEMO1 family protein ACFQDL_27890</fullName>
    </recommendedName>
</protein>
<accession>A0ABW2A836</accession>
<dbReference type="PANTHER" id="PTHR11060">
    <property type="entry name" value="PROTEIN MEMO1"/>
    <property type="match status" value="1"/>
</dbReference>
<dbReference type="Pfam" id="PF01875">
    <property type="entry name" value="Memo"/>
    <property type="match status" value="1"/>
</dbReference>
<evidence type="ECO:0000256" key="1">
    <source>
        <dbReference type="ARBA" id="ARBA00006315"/>
    </source>
</evidence>
<dbReference type="NCBIfam" id="TIGR04336">
    <property type="entry name" value="AmmeMemoSam_B"/>
    <property type="match status" value="1"/>
</dbReference>
<sequence length="259" mass="28647">MQIRPPAVAGVFYPDEPAALERLVDRLLDDNPHRGQAPRALVVPHAGLVYSGPVAAHAYSLLRPWCNRYDRVLLLGPNHRVPLAAMAVPTAERFSCPLGEMALDTDQIERWVAQGLLQYDDEPHRLEHCLEVQLPFLLRLKTDWTLIPVVVGQVETEAVARLVGEGLDSPRTLVLISSDLSHYHGYDTARRIDNVTSRRIEGLQPSLSPELACGCYALNGLLYAAARRGLHVERLDLRNSGDTAGPRDQVVGYGAYSVH</sequence>
<name>A0ABW2A836_9GAMM</name>
<dbReference type="HAMAP" id="MF_00055">
    <property type="entry name" value="MEMO1"/>
    <property type="match status" value="1"/>
</dbReference>
<dbReference type="InterPro" id="IPR002737">
    <property type="entry name" value="MEMO1_fam"/>
</dbReference>
<proteinExistence type="inferred from homology"/>
<dbReference type="EMBL" id="JBHSWE010000001">
    <property type="protein sequence ID" value="MFC6673484.1"/>
    <property type="molecule type" value="Genomic_DNA"/>
</dbReference>
<dbReference type="CDD" id="cd07361">
    <property type="entry name" value="MEMO_like"/>
    <property type="match status" value="1"/>
</dbReference>
<dbReference type="PANTHER" id="PTHR11060:SF0">
    <property type="entry name" value="PROTEIN MEMO1"/>
    <property type="match status" value="1"/>
</dbReference>
<evidence type="ECO:0000256" key="2">
    <source>
        <dbReference type="HAMAP-Rule" id="MF_00055"/>
    </source>
</evidence>
<gene>
    <name evidence="3" type="primary">amrB</name>
    <name evidence="3" type="ORF">ACFQDL_27890</name>
</gene>
<reference evidence="4" key="1">
    <citation type="journal article" date="2019" name="Int. J. Syst. Evol. Microbiol.">
        <title>The Global Catalogue of Microorganisms (GCM) 10K type strain sequencing project: providing services to taxonomists for standard genome sequencing and annotation.</title>
        <authorList>
            <consortium name="The Broad Institute Genomics Platform"/>
            <consortium name="The Broad Institute Genome Sequencing Center for Infectious Disease"/>
            <person name="Wu L."/>
            <person name="Ma J."/>
        </authorList>
    </citation>
    <scope>NUCLEOTIDE SEQUENCE [LARGE SCALE GENOMIC DNA]</scope>
    <source>
        <strain evidence="4">NBRC 111756</strain>
    </source>
</reference>